<feature type="binding site" evidence="9">
    <location>
        <position position="192"/>
    </location>
    <ligand>
        <name>substrate</name>
    </ligand>
</feature>
<comment type="catalytic activity">
    <reaction evidence="8 9">
        <text>(2S,6S)-2,6-diaminopimelate = meso-2,6-diaminopimelate</text>
        <dbReference type="Rhea" id="RHEA:15393"/>
        <dbReference type="ChEBI" id="CHEBI:57609"/>
        <dbReference type="ChEBI" id="CHEBI:57791"/>
        <dbReference type="EC" id="5.1.1.7"/>
    </reaction>
</comment>
<sequence length="276" mass="29559">MKLHFTKMHGLGNDFVVLDAINQSVELSTATVTKLADRHFGIGCDQVLLIEPPLSADTDFHYRIFNADGSEVEACGNGARCFARYVTEKGLSGKTEIPVGTLAGKITLRLTDGGRVEVAMGAPVFDPASIPFVADQQADSYQLEVDGQMHLFSVLSMGNPHAVMVVPSVDLAEVAKLGPIIENHPRFPQRTNAGFMQVIGPSEIRLRVYERGTGETLACGSGACAAVVAGRRLGLLDDEVIAHLLGGDLMVKWRSEGQPVLIEGPAETVYEGTIDL</sequence>
<feature type="binding site" evidence="9">
    <location>
        <position position="13"/>
    </location>
    <ligand>
        <name>substrate</name>
    </ligand>
</feature>
<evidence type="ECO:0000256" key="3">
    <source>
        <dbReference type="ARBA" id="ARBA00013080"/>
    </source>
</evidence>
<feature type="site" description="Could be important to modulate the pK values of the two catalytic cysteine residues" evidence="9">
    <location>
        <position position="161"/>
    </location>
</feature>
<dbReference type="InterPro" id="IPR018510">
    <property type="entry name" value="DAP_epimerase_AS"/>
</dbReference>
<dbReference type="Proteomes" id="UP000770889">
    <property type="component" value="Unassembled WGS sequence"/>
</dbReference>
<dbReference type="GO" id="GO:0008837">
    <property type="term" value="F:diaminopimelate epimerase activity"/>
    <property type="evidence" value="ECO:0007669"/>
    <property type="project" value="UniProtKB-UniRule"/>
</dbReference>
<proteinExistence type="inferred from homology"/>
<dbReference type="Pfam" id="PF01678">
    <property type="entry name" value="DAP_epimerase"/>
    <property type="match status" value="2"/>
</dbReference>
<keyword evidence="7 9" id="KW-0413">Isomerase</keyword>
<dbReference type="EMBL" id="JAHHGM010000009">
    <property type="protein sequence ID" value="MBT2989533.1"/>
    <property type="molecule type" value="Genomic_DNA"/>
</dbReference>
<dbReference type="PANTHER" id="PTHR31689:SF0">
    <property type="entry name" value="DIAMINOPIMELATE EPIMERASE"/>
    <property type="match status" value="1"/>
</dbReference>
<keyword evidence="5 9" id="KW-0028">Amino-acid biosynthesis</keyword>
<name>A0A944M949_9GAMM</name>
<evidence type="ECO:0000256" key="7">
    <source>
        <dbReference type="ARBA" id="ARBA00023235"/>
    </source>
</evidence>
<dbReference type="PROSITE" id="PS01326">
    <property type="entry name" value="DAP_EPIMERASE"/>
    <property type="match status" value="1"/>
</dbReference>
<evidence type="ECO:0000256" key="6">
    <source>
        <dbReference type="ARBA" id="ARBA00023154"/>
    </source>
</evidence>
<protein>
    <recommendedName>
        <fullName evidence="3 9">Diaminopimelate epimerase</fullName>
        <shortName evidence="9">DAP epimerase</shortName>
        <ecNumber evidence="3 9">5.1.1.7</ecNumber>
    </recommendedName>
    <alternativeName>
        <fullName evidence="9">PLP-independent amino acid racemase</fullName>
    </alternativeName>
</protein>
<evidence type="ECO:0000256" key="8">
    <source>
        <dbReference type="ARBA" id="ARBA00051712"/>
    </source>
</evidence>
<evidence type="ECO:0000313" key="12">
    <source>
        <dbReference type="Proteomes" id="UP000770889"/>
    </source>
</evidence>
<organism evidence="11 12">
    <name type="scientific">Candidatus Thiodiazotropha taylori</name>
    <dbReference type="NCBI Taxonomy" id="2792791"/>
    <lineage>
        <taxon>Bacteria</taxon>
        <taxon>Pseudomonadati</taxon>
        <taxon>Pseudomonadota</taxon>
        <taxon>Gammaproteobacteria</taxon>
        <taxon>Chromatiales</taxon>
        <taxon>Sedimenticolaceae</taxon>
        <taxon>Candidatus Thiodiazotropha</taxon>
    </lineage>
</organism>
<comment type="pathway">
    <text evidence="1 9">Amino-acid biosynthesis; L-lysine biosynthesis via DAP pathway; DL-2,6-diaminopimelate from LL-2,6-diaminopimelate: step 1/1.</text>
</comment>
<dbReference type="FunFam" id="3.10.310.10:FF:000001">
    <property type="entry name" value="Diaminopimelate epimerase"/>
    <property type="match status" value="1"/>
</dbReference>
<dbReference type="Gene3D" id="3.10.310.10">
    <property type="entry name" value="Diaminopimelate Epimerase, Chain A, domain 1"/>
    <property type="match status" value="2"/>
</dbReference>
<dbReference type="AlphaFoldDB" id="A0A944M949"/>
<feature type="binding site" evidence="9">
    <location>
        <position position="66"/>
    </location>
    <ligand>
        <name>substrate</name>
    </ligand>
</feature>
<evidence type="ECO:0000256" key="10">
    <source>
        <dbReference type="PROSITE-ProRule" id="PRU10125"/>
    </source>
</evidence>
<keyword evidence="4 9" id="KW-0963">Cytoplasm</keyword>
<dbReference type="NCBIfam" id="TIGR00652">
    <property type="entry name" value="DapF"/>
    <property type="match status" value="1"/>
</dbReference>
<feature type="binding site" evidence="9">
    <location>
        <begin position="220"/>
        <end position="221"/>
    </location>
    <ligand>
        <name>substrate</name>
    </ligand>
</feature>
<evidence type="ECO:0000256" key="2">
    <source>
        <dbReference type="ARBA" id="ARBA00010219"/>
    </source>
</evidence>
<feature type="binding site" evidence="9">
    <location>
        <begin position="76"/>
        <end position="77"/>
    </location>
    <ligand>
        <name>substrate</name>
    </ligand>
</feature>
<feature type="active site" description="Proton donor" evidence="9">
    <location>
        <position position="75"/>
    </location>
</feature>
<dbReference type="PANTHER" id="PTHR31689">
    <property type="entry name" value="DIAMINOPIMELATE EPIMERASE, CHLOROPLASTIC"/>
    <property type="match status" value="1"/>
</dbReference>
<feature type="active site" evidence="10">
    <location>
        <position position="75"/>
    </location>
</feature>
<evidence type="ECO:0000256" key="1">
    <source>
        <dbReference type="ARBA" id="ARBA00005196"/>
    </source>
</evidence>
<comment type="subunit">
    <text evidence="9">Homodimer.</text>
</comment>
<dbReference type="EC" id="5.1.1.7" evidence="3 9"/>
<dbReference type="GO" id="GO:0009089">
    <property type="term" value="P:lysine biosynthetic process via diaminopimelate"/>
    <property type="evidence" value="ECO:0007669"/>
    <property type="project" value="UniProtKB-UniRule"/>
</dbReference>
<feature type="binding site" evidence="9">
    <location>
        <position position="159"/>
    </location>
    <ligand>
        <name>substrate</name>
    </ligand>
</feature>
<evidence type="ECO:0000313" key="11">
    <source>
        <dbReference type="EMBL" id="MBT2989533.1"/>
    </source>
</evidence>
<comment type="caution">
    <text evidence="11">The sequence shown here is derived from an EMBL/GenBank/DDBJ whole genome shotgun (WGS) entry which is preliminary data.</text>
</comment>
<evidence type="ECO:0000256" key="5">
    <source>
        <dbReference type="ARBA" id="ARBA00022605"/>
    </source>
</evidence>
<dbReference type="GO" id="GO:0005829">
    <property type="term" value="C:cytosol"/>
    <property type="evidence" value="ECO:0007669"/>
    <property type="project" value="TreeGrafter"/>
</dbReference>
<feature type="binding site" evidence="9">
    <location>
        <position position="46"/>
    </location>
    <ligand>
        <name>substrate</name>
    </ligand>
</feature>
<feature type="site" description="Could be important to modulate the pK values of the two catalytic cysteine residues" evidence="9">
    <location>
        <position position="210"/>
    </location>
</feature>
<evidence type="ECO:0000256" key="4">
    <source>
        <dbReference type="ARBA" id="ARBA00022490"/>
    </source>
</evidence>
<comment type="subcellular location">
    <subcellularLocation>
        <location evidence="9">Cytoplasm</location>
    </subcellularLocation>
</comment>
<feature type="site" description="Important for dimerization" evidence="9">
    <location>
        <position position="270"/>
    </location>
</feature>
<keyword evidence="6 9" id="KW-0457">Lysine biosynthesis</keyword>
<gene>
    <name evidence="9 11" type="primary">dapF</name>
    <name evidence="11" type="ORF">KME65_11270</name>
</gene>
<comment type="function">
    <text evidence="9">Catalyzes the stereoinversion of LL-2,6-diaminopimelate (L,L-DAP) to meso-diaminopimelate (meso-DAP), a precursor of L-lysine and an essential component of the bacterial peptidoglycan.</text>
</comment>
<dbReference type="InterPro" id="IPR001653">
    <property type="entry name" value="DAP_epimerase_DapF"/>
</dbReference>
<accession>A0A944M949</accession>
<evidence type="ECO:0000256" key="9">
    <source>
        <dbReference type="HAMAP-Rule" id="MF_00197"/>
    </source>
</evidence>
<comment type="similarity">
    <text evidence="2 9">Belongs to the diaminopimelate epimerase family.</text>
</comment>
<reference evidence="11 12" key="1">
    <citation type="submission" date="2021-05" db="EMBL/GenBank/DDBJ databases">
        <title>Genetic and Functional Diversity in Clade A Lucinid endosymbionts from the Bahamas.</title>
        <authorList>
            <person name="Giani N.M."/>
            <person name="Engel A.S."/>
            <person name="Campbell B.J."/>
        </authorList>
    </citation>
    <scope>NUCLEOTIDE SEQUENCE [LARGE SCALE GENOMIC DNA]</scope>
    <source>
        <strain evidence="11">LUC16012Gg_MoonRockCtena</strain>
    </source>
</reference>
<feature type="binding site" evidence="9">
    <location>
        <begin position="210"/>
        <end position="211"/>
    </location>
    <ligand>
        <name>substrate</name>
    </ligand>
</feature>
<feature type="active site" description="Proton acceptor" evidence="9">
    <location>
        <position position="219"/>
    </location>
</feature>
<dbReference type="HAMAP" id="MF_00197">
    <property type="entry name" value="DAP_epimerase"/>
    <property type="match status" value="1"/>
</dbReference>
<dbReference type="SUPFAM" id="SSF54506">
    <property type="entry name" value="Diaminopimelate epimerase-like"/>
    <property type="match status" value="1"/>
</dbReference>